<dbReference type="EMBL" id="CP051680">
    <property type="protein sequence ID" value="QJD84333.1"/>
    <property type="molecule type" value="Genomic_DNA"/>
</dbReference>
<evidence type="ECO:0000259" key="2">
    <source>
        <dbReference type="Pfam" id="PF13473"/>
    </source>
</evidence>
<reference evidence="3 4" key="1">
    <citation type="submission" date="2020-04" db="EMBL/GenBank/DDBJ databases">
        <title>Genome sequencing of novel species.</title>
        <authorList>
            <person name="Heo J."/>
            <person name="Kim S.-J."/>
            <person name="Kim J.-S."/>
            <person name="Hong S.-B."/>
            <person name="Kwon S.-W."/>
        </authorList>
    </citation>
    <scope>NUCLEOTIDE SEQUENCE [LARGE SCALE GENOMIC DNA]</scope>
    <source>
        <strain evidence="3 4">MFER-1</strain>
    </source>
</reference>
<dbReference type="AlphaFoldDB" id="A0A7Z2VJD4"/>
<dbReference type="CDD" id="cd00920">
    <property type="entry name" value="Cupredoxin"/>
    <property type="match status" value="1"/>
</dbReference>
<accession>A0A7Z2VJD4</accession>
<dbReference type="Pfam" id="PF13473">
    <property type="entry name" value="Cupredoxin_1"/>
    <property type="match status" value="1"/>
</dbReference>
<feature type="domain" description="EfeO-type cupredoxin-like" evidence="2">
    <location>
        <begin position="75"/>
        <end position="143"/>
    </location>
</feature>
<evidence type="ECO:0000313" key="3">
    <source>
        <dbReference type="EMBL" id="QJD84333.1"/>
    </source>
</evidence>
<evidence type="ECO:0000256" key="1">
    <source>
        <dbReference type="SAM" id="Phobius"/>
    </source>
</evidence>
<dbReference type="KEGG" id="cheb:HH215_14895"/>
<dbReference type="Proteomes" id="UP000502248">
    <property type="component" value="Chromosome"/>
</dbReference>
<keyword evidence="4" id="KW-1185">Reference proteome</keyword>
<sequence>MSKIVILNRKKIQLYTVIAAVVILAGAYIGWQQSKPALAPMGDSANANANANVIQLVTGEFTATLDSGKKLETYLFYPGTVVVQKGEPVELRISGINGQSHPFVIEGLNVSGEINKGKTTIVRFTPKEAGTYSIVCQTHADSKSGGPMVGYIVVH</sequence>
<evidence type="ECO:0000313" key="4">
    <source>
        <dbReference type="Proteomes" id="UP000502248"/>
    </source>
</evidence>
<dbReference type="RefSeq" id="WP_169280617.1">
    <property type="nucleotide sequence ID" value="NZ_CP051680.1"/>
</dbReference>
<keyword evidence="1" id="KW-0472">Membrane</keyword>
<keyword evidence="1" id="KW-1133">Transmembrane helix</keyword>
<dbReference type="SUPFAM" id="SSF49503">
    <property type="entry name" value="Cupredoxins"/>
    <property type="match status" value="1"/>
</dbReference>
<dbReference type="Gene3D" id="2.60.40.420">
    <property type="entry name" value="Cupredoxins - blue copper proteins"/>
    <property type="match status" value="1"/>
</dbReference>
<dbReference type="InterPro" id="IPR028096">
    <property type="entry name" value="EfeO_Cupredoxin"/>
</dbReference>
<keyword evidence="1" id="KW-0812">Transmembrane</keyword>
<organism evidence="3 4">
    <name type="scientific">Cohnella herbarum</name>
    <dbReference type="NCBI Taxonomy" id="2728023"/>
    <lineage>
        <taxon>Bacteria</taxon>
        <taxon>Bacillati</taxon>
        <taxon>Bacillota</taxon>
        <taxon>Bacilli</taxon>
        <taxon>Bacillales</taxon>
        <taxon>Paenibacillaceae</taxon>
        <taxon>Cohnella</taxon>
    </lineage>
</organism>
<name>A0A7Z2VJD4_9BACL</name>
<dbReference type="InterPro" id="IPR008972">
    <property type="entry name" value="Cupredoxin"/>
</dbReference>
<feature type="transmembrane region" description="Helical" evidence="1">
    <location>
        <begin position="12"/>
        <end position="31"/>
    </location>
</feature>
<proteinExistence type="predicted"/>
<gene>
    <name evidence="3" type="ORF">HH215_14895</name>
</gene>
<protein>
    <recommendedName>
        <fullName evidence="2">EfeO-type cupredoxin-like domain-containing protein</fullName>
    </recommendedName>
</protein>